<accession>R7UCS2</accession>
<proteinExistence type="inferred from homology"/>
<dbReference type="EnsemblMetazoa" id="CapteT204149">
    <property type="protein sequence ID" value="CapteP204149"/>
    <property type="gene ID" value="CapteG204149"/>
</dbReference>
<evidence type="ECO:0000313" key="10">
    <source>
        <dbReference type="EnsemblMetazoa" id="CapteP204149"/>
    </source>
</evidence>
<comment type="similarity">
    <text evidence="2 7">Belongs to the XK family.</text>
</comment>
<dbReference type="HOGENOM" id="CLU_506467_0_0_1"/>
<dbReference type="AlphaFoldDB" id="R7UCS2"/>
<evidence type="ECO:0000256" key="5">
    <source>
        <dbReference type="ARBA" id="ARBA00022989"/>
    </source>
</evidence>
<protein>
    <recommendedName>
        <fullName evidence="7">XK-related protein</fullName>
    </recommendedName>
</protein>
<feature type="region of interest" description="Disordered" evidence="8">
    <location>
        <begin position="502"/>
        <end position="534"/>
    </location>
</feature>
<name>R7UCS2_CAPTE</name>
<dbReference type="GO" id="GO:0005886">
    <property type="term" value="C:plasma membrane"/>
    <property type="evidence" value="ECO:0007669"/>
    <property type="project" value="UniProtKB-SubCell"/>
</dbReference>
<dbReference type="EMBL" id="AMQN01009203">
    <property type="status" value="NOT_ANNOTATED_CDS"/>
    <property type="molecule type" value="Genomic_DNA"/>
</dbReference>
<keyword evidence="5 7" id="KW-1133">Transmembrane helix</keyword>
<evidence type="ECO:0000256" key="4">
    <source>
        <dbReference type="ARBA" id="ARBA00022692"/>
    </source>
</evidence>
<keyword evidence="11" id="KW-1185">Reference proteome</keyword>
<reference evidence="11" key="1">
    <citation type="submission" date="2012-12" db="EMBL/GenBank/DDBJ databases">
        <authorList>
            <person name="Hellsten U."/>
            <person name="Grimwood J."/>
            <person name="Chapman J.A."/>
            <person name="Shapiro H."/>
            <person name="Aerts A."/>
            <person name="Otillar R.P."/>
            <person name="Terry A.Y."/>
            <person name="Boore J.L."/>
            <person name="Simakov O."/>
            <person name="Marletaz F."/>
            <person name="Cho S.-J."/>
            <person name="Edsinger-Gonzales E."/>
            <person name="Havlak P."/>
            <person name="Kuo D.-H."/>
            <person name="Larsson T."/>
            <person name="Lv J."/>
            <person name="Arendt D."/>
            <person name="Savage R."/>
            <person name="Osoegawa K."/>
            <person name="de Jong P."/>
            <person name="Lindberg D.R."/>
            <person name="Seaver E.C."/>
            <person name="Weisblat D.A."/>
            <person name="Putnam N.H."/>
            <person name="Grigoriev I.V."/>
            <person name="Rokhsar D.S."/>
        </authorList>
    </citation>
    <scope>NUCLEOTIDE SEQUENCE</scope>
    <source>
        <strain evidence="11">I ESC-2004</strain>
    </source>
</reference>
<dbReference type="InterPro" id="IPR018629">
    <property type="entry name" value="XK-rel"/>
</dbReference>
<feature type="region of interest" description="Disordered" evidence="8">
    <location>
        <begin position="406"/>
        <end position="474"/>
    </location>
</feature>
<evidence type="ECO:0000256" key="8">
    <source>
        <dbReference type="SAM" id="MobiDB-lite"/>
    </source>
</evidence>
<dbReference type="InterPro" id="IPR050895">
    <property type="entry name" value="XK-related_scramblase"/>
</dbReference>
<evidence type="ECO:0000256" key="7">
    <source>
        <dbReference type="RuleBase" id="RU910716"/>
    </source>
</evidence>
<feature type="transmembrane region" description="Helical" evidence="7">
    <location>
        <begin position="316"/>
        <end position="335"/>
    </location>
</feature>
<feature type="compositionally biased region" description="Basic residues" evidence="8">
    <location>
        <begin position="422"/>
        <end position="431"/>
    </location>
</feature>
<evidence type="ECO:0000313" key="11">
    <source>
        <dbReference type="Proteomes" id="UP000014760"/>
    </source>
</evidence>
<reference evidence="9 11" key="2">
    <citation type="journal article" date="2013" name="Nature">
        <title>Insights into bilaterian evolution from three spiralian genomes.</title>
        <authorList>
            <person name="Simakov O."/>
            <person name="Marletaz F."/>
            <person name="Cho S.J."/>
            <person name="Edsinger-Gonzales E."/>
            <person name="Havlak P."/>
            <person name="Hellsten U."/>
            <person name="Kuo D.H."/>
            <person name="Larsson T."/>
            <person name="Lv J."/>
            <person name="Arendt D."/>
            <person name="Savage R."/>
            <person name="Osoegawa K."/>
            <person name="de Jong P."/>
            <person name="Grimwood J."/>
            <person name="Chapman J.A."/>
            <person name="Shapiro H."/>
            <person name="Aerts A."/>
            <person name="Otillar R.P."/>
            <person name="Terry A.Y."/>
            <person name="Boore J.L."/>
            <person name="Grigoriev I.V."/>
            <person name="Lindberg D.R."/>
            <person name="Seaver E.C."/>
            <person name="Weisblat D.A."/>
            <person name="Putnam N.H."/>
            <person name="Rokhsar D.S."/>
        </authorList>
    </citation>
    <scope>NUCLEOTIDE SEQUENCE</scope>
    <source>
        <strain evidence="9 11">I ESC-2004</strain>
    </source>
</reference>
<dbReference type="EMBL" id="KB304922">
    <property type="protein sequence ID" value="ELU01588.1"/>
    <property type="molecule type" value="Genomic_DNA"/>
</dbReference>
<dbReference type="Proteomes" id="UP000014760">
    <property type="component" value="Unassembled WGS sequence"/>
</dbReference>
<gene>
    <name evidence="9" type="ORF">CAPTEDRAFT_204149</name>
</gene>
<evidence type="ECO:0000256" key="1">
    <source>
        <dbReference type="ARBA" id="ARBA00004651"/>
    </source>
</evidence>
<dbReference type="OrthoDB" id="6136301at2759"/>
<organism evidence="9">
    <name type="scientific">Capitella teleta</name>
    <name type="common">Polychaete worm</name>
    <dbReference type="NCBI Taxonomy" id="283909"/>
    <lineage>
        <taxon>Eukaryota</taxon>
        <taxon>Metazoa</taxon>
        <taxon>Spiralia</taxon>
        <taxon>Lophotrochozoa</taxon>
        <taxon>Annelida</taxon>
        <taxon>Polychaeta</taxon>
        <taxon>Sedentaria</taxon>
        <taxon>Scolecida</taxon>
        <taxon>Capitellidae</taxon>
        <taxon>Capitella</taxon>
    </lineage>
</organism>
<keyword evidence="6 7" id="KW-0472">Membrane</keyword>
<feature type="transmembrane region" description="Helical" evidence="7">
    <location>
        <begin position="355"/>
        <end position="377"/>
    </location>
</feature>
<keyword evidence="3" id="KW-1003">Cell membrane</keyword>
<feature type="transmembrane region" description="Helical" evidence="7">
    <location>
        <begin position="33"/>
        <end position="57"/>
    </location>
</feature>
<feature type="transmembrane region" description="Helical" evidence="7">
    <location>
        <begin position="285"/>
        <end position="304"/>
    </location>
</feature>
<sequence>MASPLDAGVAPELHDGQTDMLFKFHARPCVQCFYSVAFFVSTSLTLSDLITDVWLIVDYGLREHVAYLGVGLFSVLLAQFGAATMYAIQMRLDLQQQGDTSKTSMVRLYGCLLLNFPCHLGILMHRFHHNCNRHCQQCFDSSSQNQQQQETSPASREAEWKFAKIKLLQSLLQCGPQLGLNLLHMLRYSSQVSVLQCSSAVLSFLSLVIGVVQYEQCRSQSSLSALSTLCMLFYQVLLLGARVLAVSCFVFFFGAWAAAVLAPHLAIMLISLCYLHHFSAAWPPVPVYKLCLHSVYALLAYIPVCSEYRADGEMILCHVLLLLENVLMACLPYALEPSMAVPQSLLPLHSRTYDALCGLIVAGSVMGSVFFGLYSCFLDTPYSSLASSERPSCVCCWCCKGRDEDGAPQPPSSLDIHSIGGSRKRRHRRRRQLDSSYLSTHTGAGPPAPPQCYHTLDECGTPPELTDSPPPTVRLERDSASVQLLSPGSVLGIGGALVISPADEEAAGRPSIMEGEDDSEAEVINDSDKTPLKP</sequence>
<feature type="compositionally biased region" description="Acidic residues" evidence="8">
    <location>
        <begin position="514"/>
        <end position="525"/>
    </location>
</feature>
<keyword evidence="4 7" id="KW-0812">Transmembrane</keyword>
<dbReference type="PANTHER" id="PTHR16024:SF28">
    <property type="entry name" value="XK-RELATED PROTEIN"/>
    <property type="match status" value="1"/>
</dbReference>
<evidence type="ECO:0000313" key="9">
    <source>
        <dbReference type="EMBL" id="ELU01588.1"/>
    </source>
</evidence>
<evidence type="ECO:0000256" key="6">
    <source>
        <dbReference type="ARBA" id="ARBA00023136"/>
    </source>
</evidence>
<dbReference type="PANTHER" id="PTHR16024">
    <property type="entry name" value="XK-RELATED PROTEIN"/>
    <property type="match status" value="1"/>
</dbReference>
<evidence type="ECO:0000256" key="3">
    <source>
        <dbReference type="ARBA" id="ARBA00022475"/>
    </source>
</evidence>
<reference evidence="10" key="3">
    <citation type="submission" date="2015-06" db="UniProtKB">
        <authorList>
            <consortium name="EnsemblMetazoa"/>
        </authorList>
    </citation>
    <scope>IDENTIFICATION</scope>
</reference>
<evidence type="ECO:0000256" key="2">
    <source>
        <dbReference type="ARBA" id="ARBA00008789"/>
    </source>
</evidence>
<feature type="transmembrane region" description="Helical" evidence="7">
    <location>
        <begin position="192"/>
        <end position="212"/>
    </location>
</feature>
<feature type="transmembrane region" description="Helical" evidence="7">
    <location>
        <begin position="106"/>
        <end position="124"/>
    </location>
</feature>
<feature type="transmembrane region" description="Helical" evidence="7">
    <location>
        <begin position="64"/>
        <end position="86"/>
    </location>
</feature>
<comment type="subcellular location">
    <subcellularLocation>
        <location evidence="1">Cell membrane</location>
        <topology evidence="1">Multi-pass membrane protein</topology>
    </subcellularLocation>
    <subcellularLocation>
        <location evidence="7">Membrane</location>
        <topology evidence="7">Multi-pass membrane protein</topology>
    </subcellularLocation>
</comment>
<dbReference type="Pfam" id="PF09815">
    <property type="entry name" value="XK-related"/>
    <property type="match status" value="1"/>
</dbReference>
<feature type="transmembrane region" description="Helical" evidence="7">
    <location>
        <begin position="232"/>
        <end position="253"/>
    </location>
</feature>